<dbReference type="GO" id="GO:0009279">
    <property type="term" value="C:cell outer membrane"/>
    <property type="evidence" value="ECO:0007669"/>
    <property type="project" value="UniProtKB-SubCell"/>
</dbReference>
<keyword evidence="2 4" id="KW-0472">Membrane</keyword>
<dbReference type="PROSITE" id="PS51123">
    <property type="entry name" value="OMPA_2"/>
    <property type="match status" value="1"/>
</dbReference>
<evidence type="ECO:0000256" key="4">
    <source>
        <dbReference type="PROSITE-ProRule" id="PRU00473"/>
    </source>
</evidence>
<dbReference type="InterPro" id="IPR036737">
    <property type="entry name" value="OmpA-like_sf"/>
</dbReference>
<proteinExistence type="predicted"/>
<evidence type="ECO:0000259" key="7">
    <source>
        <dbReference type="PROSITE" id="PS51123"/>
    </source>
</evidence>
<dbReference type="InterPro" id="IPR006664">
    <property type="entry name" value="OMP_bac"/>
</dbReference>
<dbReference type="PANTHER" id="PTHR30329">
    <property type="entry name" value="STATOR ELEMENT OF FLAGELLAR MOTOR COMPLEX"/>
    <property type="match status" value="1"/>
</dbReference>
<dbReference type="KEGG" id="spii:G7077_06870"/>
<organism evidence="8 9">
    <name type="scientific">Sphingomonas piscis</name>
    <dbReference type="NCBI Taxonomy" id="2714943"/>
    <lineage>
        <taxon>Bacteria</taxon>
        <taxon>Pseudomonadati</taxon>
        <taxon>Pseudomonadota</taxon>
        <taxon>Alphaproteobacteria</taxon>
        <taxon>Sphingomonadales</taxon>
        <taxon>Sphingomonadaceae</taxon>
        <taxon>Sphingomonas</taxon>
    </lineage>
</organism>
<evidence type="ECO:0000313" key="9">
    <source>
        <dbReference type="Proteomes" id="UP000503222"/>
    </source>
</evidence>
<dbReference type="InterPro" id="IPR050330">
    <property type="entry name" value="Bact_OuterMem_StrucFunc"/>
</dbReference>
<feature type="domain" description="OmpA-like" evidence="7">
    <location>
        <begin position="78"/>
        <end position="202"/>
    </location>
</feature>
<dbReference type="Gene3D" id="3.30.1330.60">
    <property type="entry name" value="OmpA-like domain"/>
    <property type="match status" value="1"/>
</dbReference>
<evidence type="ECO:0000256" key="1">
    <source>
        <dbReference type="ARBA" id="ARBA00004442"/>
    </source>
</evidence>
<feature type="chain" id="PRO_5026049851" evidence="6">
    <location>
        <begin position="24"/>
        <end position="202"/>
    </location>
</feature>
<keyword evidence="3" id="KW-0998">Cell outer membrane</keyword>
<evidence type="ECO:0000256" key="5">
    <source>
        <dbReference type="SAM" id="MobiDB-lite"/>
    </source>
</evidence>
<dbReference type="Proteomes" id="UP000503222">
    <property type="component" value="Chromosome"/>
</dbReference>
<feature type="region of interest" description="Disordered" evidence="5">
    <location>
        <begin position="22"/>
        <end position="57"/>
    </location>
</feature>
<name>A0A6G7YPJ2_9SPHN</name>
<gene>
    <name evidence="8" type="ORF">G7077_06870</name>
</gene>
<comment type="subcellular location">
    <subcellularLocation>
        <location evidence="1">Cell outer membrane</location>
    </subcellularLocation>
</comment>
<dbReference type="AlphaFoldDB" id="A0A6G7YPJ2"/>
<evidence type="ECO:0000256" key="6">
    <source>
        <dbReference type="SAM" id="SignalP"/>
    </source>
</evidence>
<dbReference type="PRINTS" id="PR01021">
    <property type="entry name" value="OMPADOMAIN"/>
</dbReference>
<accession>A0A6G7YPJ2</accession>
<reference evidence="8 9" key="1">
    <citation type="submission" date="2020-03" db="EMBL/GenBank/DDBJ databases">
        <title>Sphingomonas sp. nov., isolated from fish.</title>
        <authorList>
            <person name="Hyun D.-W."/>
            <person name="Bae J.-W."/>
        </authorList>
    </citation>
    <scope>NUCLEOTIDE SEQUENCE [LARGE SCALE GENOMIC DNA]</scope>
    <source>
        <strain evidence="8 9">HDW15B</strain>
    </source>
</reference>
<dbReference type="EMBL" id="CP049869">
    <property type="protein sequence ID" value="QIK78660.1"/>
    <property type="molecule type" value="Genomic_DNA"/>
</dbReference>
<feature type="region of interest" description="Disordered" evidence="5">
    <location>
        <begin position="165"/>
        <end position="202"/>
    </location>
</feature>
<dbReference type="SUPFAM" id="SSF103088">
    <property type="entry name" value="OmpA-like"/>
    <property type="match status" value="1"/>
</dbReference>
<keyword evidence="9" id="KW-1185">Reference proteome</keyword>
<evidence type="ECO:0000256" key="2">
    <source>
        <dbReference type="ARBA" id="ARBA00023136"/>
    </source>
</evidence>
<keyword evidence="6" id="KW-0732">Signal</keyword>
<sequence>MIRTRCAAVAAGLLTACSGGGDAGNTQQASVGKSGPAAAAGERSETATAVDPSRGSGLRAQVSDLTAEVSGLNTRMSDMGLVIDLPADALFDFDKATLTPAAEAELRKAAEVIRRSPPGDVRVIGHTDSKGDNAYNLNLSQARAQTVRDWFGEQVGVRQRHFEVSGQGEAAPVAPNTLASGEDNPAGRRKNRRVEVIVPASS</sequence>
<evidence type="ECO:0000313" key="8">
    <source>
        <dbReference type="EMBL" id="QIK78660.1"/>
    </source>
</evidence>
<protein>
    <submittedName>
        <fullName evidence="8">OmpA family protein</fullName>
    </submittedName>
</protein>
<dbReference type="Pfam" id="PF00691">
    <property type="entry name" value="OmpA"/>
    <property type="match status" value="1"/>
</dbReference>
<evidence type="ECO:0000256" key="3">
    <source>
        <dbReference type="ARBA" id="ARBA00023237"/>
    </source>
</evidence>
<dbReference type="PROSITE" id="PS51257">
    <property type="entry name" value="PROKAR_LIPOPROTEIN"/>
    <property type="match status" value="1"/>
</dbReference>
<dbReference type="CDD" id="cd07185">
    <property type="entry name" value="OmpA_C-like"/>
    <property type="match status" value="1"/>
</dbReference>
<dbReference type="InterPro" id="IPR006665">
    <property type="entry name" value="OmpA-like"/>
</dbReference>
<dbReference type="PANTHER" id="PTHR30329:SF21">
    <property type="entry name" value="LIPOPROTEIN YIAD-RELATED"/>
    <property type="match status" value="1"/>
</dbReference>
<dbReference type="RefSeq" id="WP_166411053.1">
    <property type="nucleotide sequence ID" value="NZ_CP049869.1"/>
</dbReference>
<feature type="signal peptide" evidence="6">
    <location>
        <begin position="1"/>
        <end position="23"/>
    </location>
</feature>